<dbReference type="SUPFAM" id="SSF56784">
    <property type="entry name" value="HAD-like"/>
    <property type="match status" value="1"/>
</dbReference>
<dbReference type="AlphaFoldDB" id="A0A327NRT2"/>
<proteinExistence type="predicted"/>
<dbReference type="Gene3D" id="3.40.50.1000">
    <property type="entry name" value="HAD superfamily/HAD-like"/>
    <property type="match status" value="1"/>
</dbReference>
<gene>
    <name evidence="2" type="ORF">HMF3257_34820</name>
</gene>
<evidence type="ECO:0000259" key="1">
    <source>
        <dbReference type="Pfam" id="PF25109"/>
    </source>
</evidence>
<dbReference type="Pfam" id="PF13671">
    <property type="entry name" value="AAA_33"/>
    <property type="match status" value="1"/>
</dbReference>
<dbReference type="EMBL" id="QLII01000001">
    <property type="protein sequence ID" value="RAI77982.1"/>
    <property type="molecule type" value="Genomic_DNA"/>
</dbReference>
<keyword evidence="3" id="KW-1185">Reference proteome</keyword>
<comment type="caution">
    <text evidence="2">The sequence shown here is derived from an EMBL/GenBank/DDBJ whole genome shotgun (WGS) entry which is preliminary data.</text>
</comment>
<dbReference type="RefSeq" id="WP_111349203.1">
    <property type="nucleotide sequence ID" value="NZ_QLII01000001.1"/>
</dbReference>
<keyword evidence="2" id="KW-0808">Transferase</keyword>
<reference evidence="2 3" key="1">
    <citation type="submission" date="2018-06" db="EMBL/GenBank/DDBJ databases">
        <title>Spirosoma sp. HMF3257 Genome sequencing and assembly.</title>
        <authorList>
            <person name="Kang H."/>
            <person name="Cha I."/>
            <person name="Kim H."/>
            <person name="Kang J."/>
            <person name="Joh K."/>
        </authorList>
    </citation>
    <scope>NUCLEOTIDE SEQUENCE [LARGE SCALE GENOMIC DNA]</scope>
    <source>
        <strain evidence="2 3">HMF3257</strain>
    </source>
</reference>
<organism evidence="2 3">
    <name type="scientific">Spirosoma telluris</name>
    <dbReference type="NCBI Taxonomy" id="2183553"/>
    <lineage>
        <taxon>Bacteria</taxon>
        <taxon>Pseudomonadati</taxon>
        <taxon>Bacteroidota</taxon>
        <taxon>Cytophagia</taxon>
        <taxon>Cytophagales</taxon>
        <taxon>Cytophagaceae</taxon>
        <taxon>Spirosoma</taxon>
    </lineage>
</organism>
<dbReference type="OrthoDB" id="9805698at2"/>
<dbReference type="InterPro" id="IPR027417">
    <property type="entry name" value="P-loop_NTPase"/>
</dbReference>
<name>A0A327NRT2_9BACT</name>
<evidence type="ECO:0000313" key="3">
    <source>
        <dbReference type="Proteomes" id="UP000249016"/>
    </source>
</evidence>
<dbReference type="GO" id="GO:0016301">
    <property type="term" value="F:kinase activity"/>
    <property type="evidence" value="ECO:0007669"/>
    <property type="project" value="UniProtKB-KW"/>
</dbReference>
<dbReference type="SUPFAM" id="SSF52540">
    <property type="entry name" value="P-loop containing nucleoside triphosphate hydrolases"/>
    <property type="match status" value="1"/>
</dbReference>
<dbReference type="Gene3D" id="3.40.50.300">
    <property type="entry name" value="P-loop containing nucleotide triphosphate hydrolases"/>
    <property type="match status" value="1"/>
</dbReference>
<dbReference type="InterPro" id="IPR036412">
    <property type="entry name" value="HAD-like_sf"/>
</dbReference>
<dbReference type="Proteomes" id="UP000249016">
    <property type="component" value="Unassembled WGS sequence"/>
</dbReference>
<protein>
    <submittedName>
        <fullName evidence="2">5'-hydroxyl kinase</fullName>
    </submittedName>
</protein>
<dbReference type="InterPro" id="IPR023214">
    <property type="entry name" value="HAD_sf"/>
</dbReference>
<sequence>MKKVLILSGLSGSGKTTFAQQFCAQNPNWLRINRDDLRRSLLPVSLSDYWETWSDQEKNRIESLVNELQKTAILDGLARGWHMLIDNTNLKLSYINEFRKLLASHFDEVEINYKLIDVSLEECIQRDQNRPDSVGEEVIRKQAERLTVLKKKFKFKPEFLTRNPVFQRAQDESLPRCVLVDIDGTVAKMVDRTHGGRSPFDWHRVGEDVPKWPIINLVKALQASGYAIVFFSGRDAVCRPETIAWINQHFFWQSVDYHLFMRPQNDSRKDSTIKQELFERHILGRYYVELVVDDRQQVVDMWRRTLGLTCVQVDYGDF</sequence>
<evidence type="ECO:0000313" key="2">
    <source>
        <dbReference type="EMBL" id="RAI77982.1"/>
    </source>
</evidence>
<dbReference type="Pfam" id="PF25109">
    <property type="entry name" value="HAD_PNKP"/>
    <property type="match status" value="1"/>
</dbReference>
<keyword evidence="2" id="KW-0418">Kinase</keyword>
<accession>A0A327NRT2</accession>
<dbReference type="InterPro" id="IPR056782">
    <property type="entry name" value="HAD_PNKP"/>
</dbReference>
<feature type="domain" description="Polynucleotide kinase PNKP phosphatase" evidence="1">
    <location>
        <begin position="175"/>
        <end position="318"/>
    </location>
</feature>